<dbReference type="AlphaFoldDB" id="A0A7G9GEK6"/>
<accession>A0A7G9GEK6</accession>
<keyword evidence="3" id="KW-1185">Reference proteome</keyword>
<feature type="domain" description="CarD-like/TRCF RNAP-interacting" evidence="1">
    <location>
        <begin position="1"/>
        <end position="113"/>
    </location>
</feature>
<reference evidence="2 3" key="1">
    <citation type="submission" date="2020-08" db="EMBL/GenBank/DDBJ databases">
        <authorList>
            <person name="Liu C."/>
            <person name="Sun Q."/>
        </authorList>
    </citation>
    <scope>NUCLEOTIDE SEQUENCE [LARGE SCALE GENOMIC DNA]</scope>
    <source>
        <strain evidence="2 3">NSJ-29</strain>
    </source>
</reference>
<evidence type="ECO:0000259" key="1">
    <source>
        <dbReference type="SMART" id="SM01058"/>
    </source>
</evidence>
<dbReference type="InterPro" id="IPR036101">
    <property type="entry name" value="CarD-like/TRCF_RID_sf"/>
</dbReference>
<dbReference type="SMART" id="SM01058">
    <property type="entry name" value="CarD_TRCF"/>
    <property type="match status" value="1"/>
</dbReference>
<dbReference type="Gene3D" id="2.40.10.170">
    <property type="match status" value="1"/>
</dbReference>
<dbReference type="KEGG" id="whj:H9Q79_02805"/>
<evidence type="ECO:0000313" key="3">
    <source>
        <dbReference type="Proteomes" id="UP000515860"/>
    </source>
</evidence>
<proteinExistence type="predicted"/>
<dbReference type="SUPFAM" id="SSF141259">
    <property type="entry name" value="CarD-like"/>
    <property type="match status" value="1"/>
</dbReference>
<dbReference type="Proteomes" id="UP000515860">
    <property type="component" value="Chromosome"/>
</dbReference>
<dbReference type="Gene3D" id="1.20.58.1290">
    <property type="entry name" value="CarD-like, C-terminal domain"/>
    <property type="match status" value="1"/>
</dbReference>
<organism evidence="2 3">
    <name type="scientific">Wansuia hejianensis</name>
    <dbReference type="NCBI Taxonomy" id="2763667"/>
    <lineage>
        <taxon>Bacteria</taxon>
        <taxon>Bacillati</taxon>
        <taxon>Bacillota</taxon>
        <taxon>Clostridia</taxon>
        <taxon>Lachnospirales</taxon>
        <taxon>Lachnospiraceae</taxon>
        <taxon>Wansuia</taxon>
    </lineage>
</organism>
<gene>
    <name evidence="2" type="ORF">H9Q79_02805</name>
</gene>
<protein>
    <submittedName>
        <fullName evidence="2">CarD family transcriptional regulator</fullName>
    </submittedName>
</protein>
<dbReference type="Pfam" id="PF02559">
    <property type="entry name" value="CarD_TRCF_RID"/>
    <property type="match status" value="1"/>
</dbReference>
<dbReference type="EMBL" id="CP060635">
    <property type="protein sequence ID" value="QNM09238.1"/>
    <property type="molecule type" value="Genomic_DNA"/>
</dbReference>
<sequence>MFQKGEYVIHGNNGACFIEDVSHLDIPGSDRNRLYYVLQPLGTRESKIYSPVDNNKVYIRKILTRKEAEALLEEIPDIEQIWIPNEKLREEKYKEVMKACDCRQWIGMMKTLYFKRRQRMAQGRKFTAVDERYLREAEERLYGELSLSFGLERREMEQKIIGCFQKAEEQRYLRHAGE</sequence>
<dbReference type="InterPro" id="IPR003711">
    <property type="entry name" value="CarD-like/TRCF_RID"/>
</dbReference>
<evidence type="ECO:0000313" key="2">
    <source>
        <dbReference type="EMBL" id="QNM09238.1"/>
    </source>
</evidence>
<name>A0A7G9GEK6_9FIRM</name>
<dbReference type="InterPro" id="IPR042215">
    <property type="entry name" value="CarD-like_C"/>
</dbReference>
<dbReference type="RefSeq" id="WP_249329148.1">
    <property type="nucleotide sequence ID" value="NZ_CP060635.1"/>
</dbReference>